<dbReference type="PANTHER" id="PTHR33103:SF19">
    <property type="entry name" value="OS09G0544700 PROTEIN"/>
    <property type="match status" value="1"/>
</dbReference>
<evidence type="ECO:0000313" key="2">
    <source>
        <dbReference type="Proteomes" id="UP000325081"/>
    </source>
</evidence>
<gene>
    <name evidence="1" type="ORF">STAS_20495</name>
</gene>
<dbReference type="Proteomes" id="UP000325081">
    <property type="component" value="Unassembled WGS sequence"/>
</dbReference>
<dbReference type="EMBL" id="BKCP01006704">
    <property type="protein sequence ID" value="GER43632.1"/>
    <property type="molecule type" value="Genomic_DNA"/>
</dbReference>
<dbReference type="AlphaFoldDB" id="A0A5A7QFA5"/>
<name>A0A5A7QFA5_STRAF</name>
<dbReference type="PANTHER" id="PTHR33103">
    <property type="entry name" value="OS01G0153900 PROTEIN"/>
    <property type="match status" value="1"/>
</dbReference>
<evidence type="ECO:0000313" key="1">
    <source>
        <dbReference type="EMBL" id="GER43632.1"/>
    </source>
</evidence>
<sequence length="709" mass="77605">MSKTRLSMKLLMDTQAKRVLFAEAGKDCVDLLFHILSIPVARLVSLLGKQGMAGSLANLYESLENLNESYIQPNWTKDTLLKPDYCSPVPLLTTFKDSDQKKFFRCSFCTSHVTDCPAATCPGCHQKMGQALQYVGPPAGNEGGFVKGVVTYMVMDDLVVMPMSAISSITLLNKLNIKEVGALEEKEVNLGFFEAVKLVKASFETKSVLTHVFLNDMGHPGNEVEGMVFDKINWFETTNSSNLFKMNVDPKNPASLFETTDGCNLFEMNADPMVPAFHFGASISTSSTDATRETVPKLSKPKRQQYSVCFGNEKSKGGVEPSSKLTLKLLVDTQGKRVFFAEAGKDFADFLFRILSMPVGAIVGKQGNNKAAGSVLNLYQSVENLNPSYMQPNTTKVALLKPSLEATCPKCGLEMKYDVIYVNSPPSEGFVKGLVMYMVTDDLVVAPFSTISTIVWLNKFNIKDVGILEERVVNFGMDEAVKLLNACLHSNKVLTDVFLNEIKSANNHEPNMSETSSASSVTLKLLIDTKGKRVLFAEAGKDFIDFLFSLISLPVGTLLSLLKHHQTAGSLSSLYQSIQNLNESYIQPNQSKEALLKPVSGFFPLLALENGPSPAGGGRKFYRCTCNSTYVAEDPLAPCPHCGRKMATGVSYVAGPARKEGPGEGGFVKGVVTYMVMDDLVVMPMSTISSITLLNKFHVKEEYLNICKH</sequence>
<proteinExistence type="predicted"/>
<dbReference type="Pfam" id="PF05056">
    <property type="entry name" value="DUF674"/>
    <property type="match status" value="5"/>
</dbReference>
<evidence type="ECO:0008006" key="3">
    <source>
        <dbReference type="Google" id="ProtNLM"/>
    </source>
</evidence>
<reference evidence="2" key="1">
    <citation type="journal article" date="2019" name="Curr. Biol.">
        <title>Genome Sequence of Striga asiatica Provides Insight into the Evolution of Plant Parasitism.</title>
        <authorList>
            <person name="Yoshida S."/>
            <person name="Kim S."/>
            <person name="Wafula E.K."/>
            <person name="Tanskanen J."/>
            <person name="Kim Y.M."/>
            <person name="Honaas L."/>
            <person name="Yang Z."/>
            <person name="Spallek T."/>
            <person name="Conn C.E."/>
            <person name="Ichihashi Y."/>
            <person name="Cheong K."/>
            <person name="Cui S."/>
            <person name="Der J.P."/>
            <person name="Gundlach H."/>
            <person name="Jiao Y."/>
            <person name="Hori C."/>
            <person name="Ishida J.K."/>
            <person name="Kasahara H."/>
            <person name="Kiba T."/>
            <person name="Kim M.S."/>
            <person name="Koo N."/>
            <person name="Laohavisit A."/>
            <person name="Lee Y.H."/>
            <person name="Lumba S."/>
            <person name="McCourt P."/>
            <person name="Mortimer J.C."/>
            <person name="Mutuku J.M."/>
            <person name="Nomura T."/>
            <person name="Sasaki-Sekimoto Y."/>
            <person name="Seto Y."/>
            <person name="Wang Y."/>
            <person name="Wakatake T."/>
            <person name="Sakakibara H."/>
            <person name="Demura T."/>
            <person name="Yamaguchi S."/>
            <person name="Yoneyama K."/>
            <person name="Manabe R.I."/>
            <person name="Nelson D.C."/>
            <person name="Schulman A.H."/>
            <person name="Timko M.P."/>
            <person name="dePamphilis C.W."/>
            <person name="Choi D."/>
            <person name="Shirasu K."/>
        </authorList>
    </citation>
    <scope>NUCLEOTIDE SEQUENCE [LARGE SCALE GENOMIC DNA]</scope>
    <source>
        <strain evidence="2">cv. UVA1</strain>
    </source>
</reference>
<protein>
    <recommendedName>
        <fullName evidence="3">DUF674 family protein</fullName>
    </recommendedName>
</protein>
<organism evidence="1 2">
    <name type="scientific">Striga asiatica</name>
    <name type="common">Asiatic witchweed</name>
    <name type="synonym">Buchnera asiatica</name>
    <dbReference type="NCBI Taxonomy" id="4170"/>
    <lineage>
        <taxon>Eukaryota</taxon>
        <taxon>Viridiplantae</taxon>
        <taxon>Streptophyta</taxon>
        <taxon>Embryophyta</taxon>
        <taxon>Tracheophyta</taxon>
        <taxon>Spermatophyta</taxon>
        <taxon>Magnoliopsida</taxon>
        <taxon>eudicotyledons</taxon>
        <taxon>Gunneridae</taxon>
        <taxon>Pentapetalae</taxon>
        <taxon>asterids</taxon>
        <taxon>lamiids</taxon>
        <taxon>Lamiales</taxon>
        <taxon>Orobanchaceae</taxon>
        <taxon>Buchnereae</taxon>
        <taxon>Striga</taxon>
    </lineage>
</organism>
<keyword evidence="2" id="KW-1185">Reference proteome</keyword>
<accession>A0A5A7QFA5</accession>
<dbReference type="OrthoDB" id="2014278at2759"/>
<feature type="non-terminal residue" evidence="1">
    <location>
        <position position="709"/>
    </location>
</feature>
<comment type="caution">
    <text evidence="1">The sequence shown here is derived from an EMBL/GenBank/DDBJ whole genome shotgun (WGS) entry which is preliminary data.</text>
</comment>
<dbReference type="InterPro" id="IPR007750">
    <property type="entry name" value="DUF674"/>
</dbReference>